<sequence length="117" mass="12601">MSIRQDQLSIADELAALISGNASMGYVGAAVQRSHRFPLHIISQIENMARKSNSPISLIINQLLECGIDAVLAKLSDEDAKEIKRISPEQLARATASDKQAGGATKASAQRKTDRTK</sequence>
<evidence type="ECO:0008006" key="4">
    <source>
        <dbReference type="Google" id="ProtNLM"/>
    </source>
</evidence>
<evidence type="ECO:0000256" key="1">
    <source>
        <dbReference type="SAM" id="MobiDB-lite"/>
    </source>
</evidence>
<accession>A0ABX0WJ30</accession>
<reference evidence="3" key="1">
    <citation type="submission" date="2020-03" db="EMBL/GenBank/DDBJ databases">
        <title>Whole-genome sequence of the purple nonsulfur bacterium Rhodocyclus tenuis DSM112.</title>
        <authorList>
            <person name="Kyndt J.A."/>
            <person name="Meyer T.E."/>
        </authorList>
    </citation>
    <scope>NUCLEOTIDE SEQUENCE [LARGE SCALE GENOMIC DNA]</scope>
    <source>
        <strain evidence="3">DSM 112</strain>
    </source>
</reference>
<evidence type="ECO:0000313" key="3">
    <source>
        <dbReference type="Proteomes" id="UP000720344"/>
    </source>
</evidence>
<gene>
    <name evidence="2" type="ORF">HCX48_10915</name>
</gene>
<dbReference type="Proteomes" id="UP000720344">
    <property type="component" value="Unassembled WGS sequence"/>
</dbReference>
<proteinExistence type="predicted"/>
<protein>
    <recommendedName>
        <fullName evidence="4">XRE family transcriptional regulator</fullName>
    </recommendedName>
</protein>
<comment type="caution">
    <text evidence="2">The sequence shown here is derived from an EMBL/GenBank/DDBJ whole genome shotgun (WGS) entry which is preliminary data.</text>
</comment>
<keyword evidence="3" id="KW-1185">Reference proteome</keyword>
<feature type="region of interest" description="Disordered" evidence="1">
    <location>
        <begin position="86"/>
        <end position="117"/>
    </location>
</feature>
<dbReference type="RefSeq" id="WP_167682277.1">
    <property type="nucleotide sequence ID" value="NZ_JAATWB010000007.1"/>
</dbReference>
<evidence type="ECO:0000313" key="2">
    <source>
        <dbReference type="EMBL" id="NJA89728.1"/>
    </source>
</evidence>
<organism evidence="2 3">
    <name type="scientific">Rhodocyclus gracilis</name>
    <dbReference type="NCBI Taxonomy" id="2929842"/>
    <lineage>
        <taxon>Bacteria</taxon>
        <taxon>Pseudomonadati</taxon>
        <taxon>Pseudomonadota</taxon>
        <taxon>Betaproteobacteria</taxon>
        <taxon>Rhodocyclales</taxon>
        <taxon>Rhodocyclaceae</taxon>
        <taxon>Rhodocyclus</taxon>
    </lineage>
</organism>
<name>A0ABX0WJ30_9RHOO</name>
<dbReference type="EMBL" id="JAATWB010000007">
    <property type="protein sequence ID" value="NJA89728.1"/>
    <property type="molecule type" value="Genomic_DNA"/>
</dbReference>